<protein>
    <submittedName>
        <fullName evidence="2">Fimbria A protein</fullName>
    </submittedName>
</protein>
<dbReference type="InterPro" id="IPR000259">
    <property type="entry name" value="Adhesion_dom_fimbrial"/>
</dbReference>
<gene>
    <name evidence="2" type="primary">smfA_2</name>
    <name evidence="2" type="ORF">PWN146_02598</name>
</gene>
<dbReference type="Pfam" id="PF00419">
    <property type="entry name" value="Fimbrial"/>
    <property type="match status" value="1"/>
</dbReference>
<dbReference type="Gene3D" id="2.60.40.1090">
    <property type="entry name" value="Fimbrial-type adhesion domain"/>
    <property type="match status" value="1"/>
</dbReference>
<dbReference type="InterPro" id="IPR008966">
    <property type="entry name" value="Adhesion_dom_sf"/>
</dbReference>
<reference evidence="2" key="1">
    <citation type="submission" date="2016-05" db="EMBL/GenBank/DDBJ databases">
        <authorList>
            <person name="Cock P.J.A."/>
            <person name="Cock P.J.A."/>
        </authorList>
    </citation>
    <scope>NUCLEOTIDE SEQUENCE</scope>
    <source>
        <strain evidence="2">PWN146_assembly</strain>
    </source>
</reference>
<sequence length="190" mass="20154">MNKEARVKTIQARRRPGGHGAIGLLLLTLGVNGAAHAVDNLRMHGALVAEPCVIQPGDEDIELDFGTLVDKYLYLNQRTQGQPFELRLTECDLSLGKTVSITFKGTENAQLPGLLALAASSQARGIAIGMETPQGQPLPLNSAGGKYPLQNGSTVIGVQAYVRGEPEAIAKRTIGRGAFSAIATFSLDYQ</sequence>
<dbReference type="PANTHER" id="PTHR33420:SF26">
    <property type="entry name" value="FIMBRIAL SUBUNIT"/>
    <property type="match status" value="1"/>
</dbReference>
<dbReference type="EMBL" id="LT575490">
    <property type="protein sequence ID" value="SAY43905.1"/>
    <property type="molecule type" value="Genomic_DNA"/>
</dbReference>
<proteinExistence type="predicted"/>
<dbReference type="SUPFAM" id="SSF49401">
    <property type="entry name" value="Bacterial adhesins"/>
    <property type="match status" value="1"/>
</dbReference>
<feature type="domain" description="Fimbrial-type adhesion" evidence="1">
    <location>
        <begin position="44"/>
        <end position="190"/>
    </location>
</feature>
<dbReference type="AlphaFoldDB" id="A0A1C3HFV8"/>
<accession>A0A1C3HFV8</accession>
<name>A0A1C3HFV8_SERMA</name>
<dbReference type="PANTHER" id="PTHR33420">
    <property type="entry name" value="FIMBRIAL SUBUNIT ELFA-RELATED"/>
    <property type="match status" value="1"/>
</dbReference>
<dbReference type="InterPro" id="IPR036937">
    <property type="entry name" value="Adhesion_dom_fimbrial_sf"/>
</dbReference>
<dbReference type="GO" id="GO:0009289">
    <property type="term" value="C:pilus"/>
    <property type="evidence" value="ECO:0007669"/>
    <property type="project" value="InterPro"/>
</dbReference>
<evidence type="ECO:0000259" key="1">
    <source>
        <dbReference type="Pfam" id="PF00419"/>
    </source>
</evidence>
<evidence type="ECO:0000313" key="2">
    <source>
        <dbReference type="EMBL" id="SAY43905.1"/>
    </source>
</evidence>
<dbReference type="GO" id="GO:0043709">
    <property type="term" value="P:cell adhesion involved in single-species biofilm formation"/>
    <property type="evidence" value="ECO:0007669"/>
    <property type="project" value="TreeGrafter"/>
</dbReference>
<organism evidence="2">
    <name type="scientific">Serratia marcescens</name>
    <dbReference type="NCBI Taxonomy" id="615"/>
    <lineage>
        <taxon>Bacteria</taxon>
        <taxon>Pseudomonadati</taxon>
        <taxon>Pseudomonadota</taxon>
        <taxon>Gammaproteobacteria</taxon>
        <taxon>Enterobacterales</taxon>
        <taxon>Yersiniaceae</taxon>
        <taxon>Serratia</taxon>
    </lineage>
</organism>
<dbReference type="InterPro" id="IPR050263">
    <property type="entry name" value="Bact_Fimbrial_Adh_Pro"/>
</dbReference>